<protein>
    <submittedName>
        <fullName evidence="2">Uncharacterized protein</fullName>
    </submittedName>
</protein>
<name>A0A0P9YF78_9PSED</name>
<sequence>MDVLPVSFPPRRKADLGSPEGQSPYGPSRAGGNVVPGSVPHYGSLTGQKLIRCILKRSPVFRVSDNQVARDVFLLNHLSIPGIQSPRFTNCLNAPSTYSVPVRTCHAR</sequence>
<evidence type="ECO:0000256" key="1">
    <source>
        <dbReference type="SAM" id="MobiDB-lite"/>
    </source>
</evidence>
<reference evidence="2 3" key="1">
    <citation type="submission" date="2015-09" db="EMBL/GenBank/DDBJ databases">
        <title>Genome announcement of multiple Pseudomonas syringae strains.</title>
        <authorList>
            <person name="Thakur S."/>
            <person name="Wang P.W."/>
            <person name="Gong Y."/>
            <person name="Weir B.S."/>
            <person name="Guttman D.S."/>
        </authorList>
    </citation>
    <scope>NUCLEOTIDE SEQUENCE [LARGE SCALE GENOMIC DNA]</scope>
    <source>
        <strain evidence="2 3">ICMP3956</strain>
    </source>
</reference>
<dbReference type="EMBL" id="LJRC01000145">
    <property type="protein sequence ID" value="KPY36471.1"/>
    <property type="molecule type" value="Genomic_DNA"/>
</dbReference>
<proteinExistence type="predicted"/>
<evidence type="ECO:0000313" key="2">
    <source>
        <dbReference type="EMBL" id="KPY36471.1"/>
    </source>
</evidence>
<evidence type="ECO:0000313" key="3">
    <source>
        <dbReference type="Proteomes" id="UP000050562"/>
    </source>
</evidence>
<organism evidence="2 3">
    <name type="scientific">Pseudomonas syringae pv. primulae</name>
    <dbReference type="NCBI Taxonomy" id="251707"/>
    <lineage>
        <taxon>Bacteria</taxon>
        <taxon>Pseudomonadati</taxon>
        <taxon>Pseudomonadota</taxon>
        <taxon>Gammaproteobacteria</taxon>
        <taxon>Pseudomonadales</taxon>
        <taxon>Pseudomonadaceae</taxon>
        <taxon>Pseudomonas</taxon>
    </lineage>
</organism>
<accession>A0A0P9YF78</accession>
<dbReference type="AlphaFoldDB" id="A0A0P9YF78"/>
<gene>
    <name evidence="2" type="ORF">ALO52_200195</name>
</gene>
<comment type="caution">
    <text evidence="2">The sequence shown here is derived from an EMBL/GenBank/DDBJ whole genome shotgun (WGS) entry which is preliminary data.</text>
</comment>
<feature type="region of interest" description="Disordered" evidence="1">
    <location>
        <begin position="1"/>
        <end position="33"/>
    </location>
</feature>
<dbReference type="Proteomes" id="UP000050562">
    <property type="component" value="Unassembled WGS sequence"/>
</dbReference>